<name>A0A6C0CNL2_9ZZZZ</name>
<organism evidence="2">
    <name type="scientific">viral metagenome</name>
    <dbReference type="NCBI Taxonomy" id="1070528"/>
    <lineage>
        <taxon>unclassified sequences</taxon>
        <taxon>metagenomes</taxon>
        <taxon>organismal metagenomes</taxon>
    </lineage>
</organism>
<accession>A0A6C0CNL2</accession>
<evidence type="ECO:0000256" key="1">
    <source>
        <dbReference type="SAM" id="MobiDB-lite"/>
    </source>
</evidence>
<evidence type="ECO:0000313" key="2">
    <source>
        <dbReference type="EMBL" id="QHT05264.1"/>
    </source>
</evidence>
<protein>
    <submittedName>
        <fullName evidence="2">Uncharacterized protein</fullName>
    </submittedName>
</protein>
<sequence>MSKYNLKLMIKTSDPKDSGYKVFDSSMLIGYKPSTKYTTIPKLDKYPHFDPNIAFSDSFKSHIRRLKYSERIEFFFILKKFESIILEKKSKVKKINKDDMEERKKTIDNNIMFFLEMVFCANFPMTQYMQTMGYYDTAVLETLSKQQQRGVFDILSKGSSCLSHIKKDDNSYTVIGATWVNDALKHPIYRNIIKYYESHENNIPRIMKSKEKIDLNLSKSIYSLIINIHNDTDKWKEDGTVTGNRQQGVGTGFRRDVETDLLRSSLKTLFDKIRQDSYQGSISQNTRGDSSFHSYQIHNFTNFKQLLTIQPDQVREELNKYVETKKELDKIDQTDDLKLRIRSQELIIEYLLDNNITHDEDPHLNKIVKDIKDIIKTTEVRIVDNIPRSTTLAPYRDDLLKKFIEMKQYMYDIELYNNILNRSTIENDILKNASSFAKQELNNYTKFASTLTSLEKTNIISNPYWKKEAQKFVGKKYGKYTKVDTKNNESLFLTLLQCKKKRSLCLSSNVHKYLNIGLDEIRNSSIEDDSTSYTILEGYVHLDVIKGVVTPQNKKLVFCEGADQFFGDYFRNDNKQEVMEDIRIKNPVFIDLQKKIQEVDSNTKSNNKTKRKRKKYTKNQNRNTRKLNEKK</sequence>
<proteinExistence type="predicted"/>
<feature type="compositionally biased region" description="Basic residues" evidence="1">
    <location>
        <begin position="607"/>
        <end position="625"/>
    </location>
</feature>
<feature type="region of interest" description="Disordered" evidence="1">
    <location>
        <begin position="601"/>
        <end position="631"/>
    </location>
</feature>
<reference evidence="2" key="1">
    <citation type="journal article" date="2020" name="Nature">
        <title>Giant virus diversity and host interactions through global metagenomics.</title>
        <authorList>
            <person name="Schulz F."/>
            <person name="Roux S."/>
            <person name="Paez-Espino D."/>
            <person name="Jungbluth S."/>
            <person name="Walsh D.A."/>
            <person name="Denef V.J."/>
            <person name="McMahon K.D."/>
            <person name="Konstantinidis K.T."/>
            <person name="Eloe-Fadrosh E.A."/>
            <person name="Kyrpides N.C."/>
            <person name="Woyke T."/>
        </authorList>
    </citation>
    <scope>NUCLEOTIDE SEQUENCE</scope>
    <source>
        <strain evidence="2">GVMAG-M-3300021375-17</strain>
    </source>
</reference>
<dbReference type="AlphaFoldDB" id="A0A6C0CNL2"/>
<dbReference type="EMBL" id="MN739451">
    <property type="protein sequence ID" value="QHT05264.1"/>
    <property type="molecule type" value="Genomic_DNA"/>
</dbReference>